<evidence type="ECO:0000313" key="3">
    <source>
        <dbReference type="Proteomes" id="UP000194420"/>
    </source>
</evidence>
<proteinExistence type="predicted"/>
<dbReference type="Pfam" id="PF13400">
    <property type="entry name" value="Tad"/>
    <property type="match status" value="1"/>
</dbReference>
<name>A0A1Y6E7Z7_9SPHN</name>
<dbReference type="Proteomes" id="UP000194420">
    <property type="component" value="Unassembled WGS sequence"/>
</dbReference>
<dbReference type="AlphaFoldDB" id="A0A1Y6E7Z7"/>
<evidence type="ECO:0000313" key="2">
    <source>
        <dbReference type="EMBL" id="SMQ58758.1"/>
    </source>
</evidence>
<reference evidence="3" key="1">
    <citation type="submission" date="2017-04" db="EMBL/GenBank/DDBJ databases">
        <authorList>
            <person name="Varghese N."/>
            <person name="Submissions S."/>
        </authorList>
    </citation>
    <scope>NUCLEOTIDE SEQUENCE [LARGE SCALE GENOMIC DNA]</scope>
</reference>
<gene>
    <name evidence="2" type="ORF">SAMN06297468_0189</name>
</gene>
<dbReference type="RefSeq" id="WP_086436175.1">
    <property type="nucleotide sequence ID" value="NZ_FXWG01000001.1"/>
</dbReference>
<dbReference type="InterPro" id="IPR028087">
    <property type="entry name" value="Tad_N"/>
</dbReference>
<organism evidence="2 3">
    <name type="scientific">Altererythrobacter xiamenensis</name>
    <dbReference type="NCBI Taxonomy" id="1316679"/>
    <lineage>
        <taxon>Bacteria</taxon>
        <taxon>Pseudomonadati</taxon>
        <taxon>Pseudomonadota</taxon>
        <taxon>Alphaproteobacteria</taxon>
        <taxon>Sphingomonadales</taxon>
        <taxon>Erythrobacteraceae</taxon>
        <taxon>Altererythrobacter</taxon>
    </lineage>
</organism>
<sequence>MRRKTHKEFVRDKGGAVAATYALALIPLVAFAGFAYDYTRMVGMDTELQNAADQAALAGATQLDQRADSMTRAIAAIQGGLVSNTTFFSNDGSGSTVSITDATQIVFYPTKADAEAGTNSFTDTSNFANARFVGVTVDTRDANYALTPIVGAITGSLNAAAVAGVGSALCRVPPLMICNPYESDTPDTSEPFDFEDAEGRGLLVKPGGGSQWSPGNYGYLDIGTNGAVGIREALGWNSPGEKCISQDGADTEEPGTVDTETGNVASGPQAINTRFDIYSNQGCINGGTCSPAFNSRKDLVRQAGSSLTGNNSCDIHGDGWMEPPNAYHPTSVTPLPPQPNIGSMGHPRDICHAVEETTAGSCHDERLGDGKWDRDAYFWVHYGWLPGEYTTKLGAITMENSTSVAEISRYDVYKWEEENAADRLEDTPVGATGTTLTTRNQPVCGAFQGTGGYPTATDPFDRRRMTVAVINCNFHDVKGNSPDVPVLTFIDVFLVQPSYARGSGGKFSKKDEIYAEIIGESDISRAGAPIGPTIRRDVPYLVR</sequence>
<keyword evidence="3" id="KW-1185">Reference proteome</keyword>
<accession>A0A1Y6E7Z7</accession>
<feature type="domain" description="Putative Flp pilus-assembly TadG-like N-terminal" evidence="1">
    <location>
        <begin position="15"/>
        <end position="61"/>
    </location>
</feature>
<dbReference type="OrthoDB" id="8014659at2"/>
<dbReference type="EMBL" id="FXWG01000001">
    <property type="protein sequence ID" value="SMQ58758.1"/>
    <property type="molecule type" value="Genomic_DNA"/>
</dbReference>
<evidence type="ECO:0000259" key="1">
    <source>
        <dbReference type="Pfam" id="PF13400"/>
    </source>
</evidence>
<protein>
    <submittedName>
        <fullName evidence="2">Flp pilus assembly protein TadG</fullName>
    </submittedName>
</protein>